<dbReference type="NCBIfam" id="TIGR01856">
    <property type="entry name" value="hisJ_fam"/>
    <property type="match status" value="1"/>
</dbReference>
<evidence type="ECO:0000256" key="6">
    <source>
        <dbReference type="ARBA" id="ARBA00023102"/>
    </source>
</evidence>
<dbReference type="UniPathway" id="UPA00031">
    <property type="reaction ID" value="UER00013"/>
</dbReference>
<proteinExistence type="inferred from homology"/>
<dbReference type="PANTHER" id="PTHR21039:SF0">
    <property type="entry name" value="HISTIDINOL-PHOSPHATASE"/>
    <property type="match status" value="1"/>
</dbReference>
<comment type="pathway">
    <text evidence="1 8">Amino-acid biosynthesis; L-histidine biosynthesis; L-histidine from 5-phospho-alpha-D-ribose 1-diphosphate: step 8/9.</text>
</comment>
<dbReference type="SUPFAM" id="SSF89550">
    <property type="entry name" value="PHP domain-like"/>
    <property type="match status" value="1"/>
</dbReference>
<accession>A0A1V4SI74</accession>
<dbReference type="SMART" id="SM00481">
    <property type="entry name" value="POLIIIAc"/>
    <property type="match status" value="1"/>
</dbReference>
<keyword evidence="6 8" id="KW-0368">Histidine biosynthesis</keyword>
<sequence>MYDNHIHSKFSTDSKMDAEAACKRAVEIGLKGIVFTDHVDYDYPDFDESFLIDYENYFQVFCGLKDRWKGKLDVLIGVEMGFQPQVTDKINQVLAMYPFDFVINSVHIIDHMDPYTGAFFRGRSQQQSYERYLEEILLSVNAYDNYDIIGHIGYAARYGNFEDKPLRYADYSDILDMILKAVIHKGKGIELNTSGLRSDLQQPIPGYDVFRRYFELGGEIVTIGSDSHFTEHLGHCFEEAAHCLKAIGFKYTMHFEKRKPVFEAF</sequence>
<evidence type="ECO:0000256" key="3">
    <source>
        <dbReference type="ARBA" id="ARBA00013085"/>
    </source>
</evidence>
<comment type="similarity">
    <text evidence="2 8">Belongs to the PHP hydrolase family. HisK subfamily.</text>
</comment>
<comment type="catalytic activity">
    <reaction evidence="7 8">
        <text>L-histidinol phosphate + H2O = L-histidinol + phosphate</text>
        <dbReference type="Rhea" id="RHEA:14465"/>
        <dbReference type="ChEBI" id="CHEBI:15377"/>
        <dbReference type="ChEBI" id="CHEBI:43474"/>
        <dbReference type="ChEBI" id="CHEBI:57699"/>
        <dbReference type="ChEBI" id="CHEBI:57980"/>
        <dbReference type="EC" id="3.1.3.15"/>
    </reaction>
</comment>
<dbReference type="AlphaFoldDB" id="A0A1V4SI74"/>
<evidence type="ECO:0000259" key="9">
    <source>
        <dbReference type="SMART" id="SM00481"/>
    </source>
</evidence>
<name>A0A1V4SI74_RUMHU</name>
<dbReference type="GO" id="GO:0004401">
    <property type="term" value="F:histidinol-phosphatase activity"/>
    <property type="evidence" value="ECO:0007669"/>
    <property type="project" value="UniProtKB-UniRule"/>
</dbReference>
<dbReference type="GO" id="GO:0000105">
    <property type="term" value="P:L-histidine biosynthetic process"/>
    <property type="evidence" value="ECO:0007669"/>
    <property type="project" value="UniProtKB-UniRule"/>
</dbReference>
<dbReference type="InterPro" id="IPR003141">
    <property type="entry name" value="Pol/His_phosphatase_N"/>
</dbReference>
<reference evidence="10 11" key="1">
    <citation type="submission" date="2017-03" db="EMBL/GenBank/DDBJ databases">
        <title>Genome sequence of Clostridium hungatei DSM 14427.</title>
        <authorList>
            <person name="Poehlein A."/>
            <person name="Daniel R."/>
        </authorList>
    </citation>
    <scope>NUCLEOTIDE SEQUENCE [LARGE SCALE GENOMIC DNA]</scope>
    <source>
        <strain evidence="10 11">DSM 14427</strain>
    </source>
</reference>
<keyword evidence="11" id="KW-1185">Reference proteome</keyword>
<comment type="caution">
    <text evidence="10">The sequence shown here is derived from an EMBL/GenBank/DDBJ whole genome shotgun (WGS) entry which is preliminary data.</text>
</comment>
<protein>
    <recommendedName>
        <fullName evidence="3 8">Histidinol-phosphatase</fullName>
        <shortName evidence="8">HolPase</shortName>
        <ecNumber evidence="3 8">3.1.3.15</ecNumber>
    </recommendedName>
</protein>
<dbReference type="Gene3D" id="3.20.20.140">
    <property type="entry name" value="Metal-dependent hydrolases"/>
    <property type="match status" value="1"/>
</dbReference>
<organism evidence="10 11">
    <name type="scientific">Ruminiclostridium hungatei</name>
    <name type="common">Clostridium hungatei</name>
    <dbReference type="NCBI Taxonomy" id="48256"/>
    <lineage>
        <taxon>Bacteria</taxon>
        <taxon>Bacillati</taxon>
        <taxon>Bacillota</taxon>
        <taxon>Clostridia</taxon>
        <taxon>Eubacteriales</taxon>
        <taxon>Oscillospiraceae</taxon>
        <taxon>Ruminiclostridium</taxon>
    </lineage>
</organism>
<evidence type="ECO:0000313" key="10">
    <source>
        <dbReference type="EMBL" id="OPX43463.1"/>
    </source>
</evidence>
<dbReference type="RefSeq" id="WP_080065066.1">
    <property type="nucleotide sequence ID" value="NZ_MZGX01000017.1"/>
</dbReference>
<evidence type="ECO:0000256" key="7">
    <source>
        <dbReference type="ARBA" id="ARBA00049158"/>
    </source>
</evidence>
<gene>
    <name evidence="10" type="primary">hisK</name>
    <name evidence="10" type="ORF">CLHUN_26100</name>
</gene>
<evidence type="ECO:0000256" key="8">
    <source>
        <dbReference type="RuleBase" id="RU366003"/>
    </source>
</evidence>
<dbReference type="InterPro" id="IPR010140">
    <property type="entry name" value="Histidinol_P_phosphatase_HisJ"/>
</dbReference>
<dbReference type="Proteomes" id="UP000191554">
    <property type="component" value="Unassembled WGS sequence"/>
</dbReference>
<evidence type="ECO:0000313" key="11">
    <source>
        <dbReference type="Proteomes" id="UP000191554"/>
    </source>
</evidence>
<keyword evidence="5 8" id="KW-0378">Hydrolase</keyword>
<feature type="domain" description="Polymerase/histidinol phosphatase N-terminal" evidence="9">
    <location>
        <begin position="2"/>
        <end position="84"/>
    </location>
</feature>
<dbReference type="OrthoDB" id="9775255at2"/>
<dbReference type="EC" id="3.1.3.15" evidence="3 8"/>
<dbReference type="EMBL" id="MZGX01000017">
    <property type="protein sequence ID" value="OPX43463.1"/>
    <property type="molecule type" value="Genomic_DNA"/>
</dbReference>
<dbReference type="PANTHER" id="PTHR21039">
    <property type="entry name" value="HISTIDINOL PHOSPHATASE-RELATED"/>
    <property type="match status" value="1"/>
</dbReference>
<dbReference type="InterPro" id="IPR004013">
    <property type="entry name" value="PHP_dom"/>
</dbReference>
<keyword evidence="4 8" id="KW-0028">Amino-acid biosynthesis</keyword>
<dbReference type="Pfam" id="PF02811">
    <property type="entry name" value="PHP"/>
    <property type="match status" value="1"/>
</dbReference>
<dbReference type="STRING" id="48256.CLHUN_26100"/>
<evidence type="ECO:0000256" key="4">
    <source>
        <dbReference type="ARBA" id="ARBA00022605"/>
    </source>
</evidence>
<evidence type="ECO:0000256" key="2">
    <source>
        <dbReference type="ARBA" id="ARBA00009152"/>
    </source>
</evidence>
<evidence type="ECO:0000256" key="5">
    <source>
        <dbReference type="ARBA" id="ARBA00022801"/>
    </source>
</evidence>
<dbReference type="InterPro" id="IPR016195">
    <property type="entry name" value="Pol/histidinol_Pase-like"/>
</dbReference>
<evidence type="ECO:0000256" key="1">
    <source>
        <dbReference type="ARBA" id="ARBA00004970"/>
    </source>
</evidence>
<dbReference type="GO" id="GO:0005737">
    <property type="term" value="C:cytoplasm"/>
    <property type="evidence" value="ECO:0007669"/>
    <property type="project" value="TreeGrafter"/>
</dbReference>